<feature type="transmembrane region" description="Helical" evidence="1">
    <location>
        <begin position="361"/>
        <end position="388"/>
    </location>
</feature>
<evidence type="ECO:0000313" key="3">
    <source>
        <dbReference type="Proteomes" id="UP000662904"/>
    </source>
</evidence>
<feature type="transmembrane region" description="Helical" evidence="1">
    <location>
        <begin position="310"/>
        <end position="333"/>
    </location>
</feature>
<evidence type="ECO:0000256" key="1">
    <source>
        <dbReference type="SAM" id="Phobius"/>
    </source>
</evidence>
<dbReference type="Proteomes" id="UP000662904">
    <property type="component" value="Chromosome"/>
</dbReference>
<dbReference type="EMBL" id="CP059066">
    <property type="protein sequence ID" value="QSQ10040.1"/>
    <property type="molecule type" value="Genomic_DNA"/>
</dbReference>
<dbReference type="NCBIfam" id="TIGR02829">
    <property type="entry name" value="spore_III_AE"/>
    <property type="match status" value="1"/>
</dbReference>
<feature type="transmembrane region" description="Helical" evidence="1">
    <location>
        <begin position="102"/>
        <end position="119"/>
    </location>
</feature>
<feature type="transmembrane region" description="Helical" evidence="1">
    <location>
        <begin position="242"/>
        <end position="261"/>
    </location>
</feature>
<feature type="transmembrane region" description="Helical" evidence="1">
    <location>
        <begin position="281"/>
        <end position="303"/>
    </location>
</feature>
<gene>
    <name evidence="2" type="primary">spoIIIAE</name>
    <name evidence="2" type="ORF">H0A61_02432</name>
</gene>
<evidence type="ECO:0000313" key="2">
    <source>
        <dbReference type="EMBL" id="QSQ10040.1"/>
    </source>
</evidence>
<feature type="transmembrane region" description="Helical" evidence="1">
    <location>
        <begin position="192"/>
        <end position="221"/>
    </location>
</feature>
<dbReference type="InterPro" id="IPR014194">
    <property type="entry name" value="Spore_III_AE"/>
</dbReference>
<feature type="transmembrane region" description="Helical" evidence="1">
    <location>
        <begin position="165"/>
        <end position="186"/>
    </location>
</feature>
<keyword evidence="1" id="KW-0812">Transmembrane</keyword>
<sequence>MGKIKPFKISILMISIIFLLSGMTFAQEEIDIIDEQISKLDFSQVEELLNSMNRDVEEFIPEFTIDNLINLIKNKDINYSFKSFFAGVFNYFFKEVIANSQLLAKLIILAVLLAILQNLQSAFEKDNISKLAYSVCYLILIGIIVNSFTIALSLGKQAINDMVNFLHAILPLLLSLLVALGGFASAAVFHPIILMTISGVGTLIRDILLPLIFLSSILTIVDNITDAYKVSRMSGLLREISIGLLGFFLSIFLGVMIIQGAGAAVADGVSVRTAKFATKNFFPIVGGIFADAIDMVIGCSLLLKNSIGIFGAIVVFLICIFPVIKIISIMVIYKIASALVEPLGENKIVKCLNDVGNSLTMIFVCVSAVAMMLFIAITIIIGAGNVMVMMR</sequence>
<keyword evidence="1" id="KW-1133">Transmembrane helix</keyword>
<dbReference type="Pfam" id="PF09546">
    <property type="entry name" value="Spore_III_AE"/>
    <property type="match status" value="1"/>
</dbReference>
<reference evidence="2" key="1">
    <citation type="submission" date="2020-07" db="EMBL/GenBank/DDBJ databases">
        <title>Koleobacter methoxysyntrophicus gen. nov., sp. nov., a novel anaerobic bacterium isolated from deep subsurface oil field and proposal of Koleobacterales ord. nov. in the phylum Firmicutes.</title>
        <authorList>
            <person name="Sakamoto S."/>
            <person name="Tamaki H."/>
        </authorList>
    </citation>
    <scope>NUCLEOTIDE SEQUENCE</scope>
    <source>
        <strain evidence="2">NRmbB1</strain>
    </source>
</reference>
<keyword evidence="3" id="KW-1185">Reference proteome</keyword>
<dbReference type="KEGG" id="kme:H0A61_02432"/>
<accession>A0A8A0RR58</accession>
<feature type="transmembrane region" description="Helical" evidence="1">
    <location>
        <begin position="131"/>
        <end position="153"/>
    </location>
</feature>
<protein>
    <submittedName>
        <fullName evidence="2">Stage III sporulation protein AE</fullName>
    </submittedName>
</protein>
<dbReference type="AlphaFoldDB" id="A0A8A0RR58"/>
<dbReference type="RefSeq" id="WP_277817213.1">
    <property type="nucleotide sequence ID" value="NZ_CP059066.1"/>
</dbReference>
<name>A0A8A0RR58_9FIRM</name>
<keyword evidence="1" id="KW-0472">Membrane</keyword>
<proteinExistence type="predicted"/>
<organism evidence="2 3">
    <name type="scientific">Koleobacter methoxysyntrophicus</name>
    <dbReference type="NCBI Taxonomy" id="2751313"/>
    <lineage>
        <taxon>Bacteria</taxon>
        <taxon>Bacillati</taxon>
        <taxon>Bacillota</taxon>
        <taxon>Clostridia</taxon>
        <taxon>Koleobacterales</taxon>
        <taxon>Koleobacteraceae</taxon>
        <taxon>Koleobacter</taxon>
    </lineage>
</organism>